<evidence type="ECO:0000313" key="2">
    <source>
        <dbReference type="Proteomes" id="UP000054549"/>
    </source>
</evidence>
<dbReference type="InParanoid" id="A0A0C2W8Q3"/>
<gene>
    <name evidence="1" type="ORF">M378DRAFT_171612</name>
</gene>
<dbReference type="AlphaFoldDB" id="A0A0C2W8Q3"/>
<reference evidence="1 2" key="1">
    <citation type="submission" date="2014-04" db="EMBL/GenBank/DDBJ databases">
        <title>Evolutionary Origins and Diversification of the Mycorrhizal Mutualists.</title>
        <authorList>
            <consortium name="DOE Joint Genome Institute"/>
            <consortium name="Mycorrhizal Genomics Consortium"/>
            <person name="Kohler A."/>
            <person name="Kuo A."/>
            <person name="Nagy L.G."/>
            <person name="Floudas D."/>
            <person name="Copeland A."/>
            <person name="Barry K.W."/>
            <person name="Cichocki N."/>
            <person name="Veneault-Fourrey C."/>
            <person name="LaButti K."/>
            <person name="Lindquist E.A."/>
            <person name="Lipzen A."/>
            <person name="Lundell T."/>
            <person name="Morin E."/>
            <person name="Murat C."/>
            <person name="Riley R."/>
            <person name="Ohm R."/>
            <person name="Sun H."/>
            <person name="Tunlid A."/>
            <person name="Henrissat B."/>
            <person name="Grigoriev I.V."/>
            <person name="Hibbett D.S."/>
            <person name="Martin F."/>
        </authorList>
    </citation>
    <scope>NUCLEOTIDE SEQUENCE [LARGE SCALE GENOMIC DNA]</scope>
    <source>
        <strain evidence="1 2">Koide BX008</strain>
    </source>
</reference>
<dbReference type="Proteomes" id="UP000054549">
    <property type="component" value="Unassembled WGS sequence"/>
</dbReference>
<protein>
    <submittedName>
        <fullName evidence="1">Uncharacterized protein</fullName>
    </submittedName>
</protein>
<evidence type="ECO:0000313" key="1">
    <source>
        <dbReference type="EMBL" id="KIL57547.1"/>
    </source>
</evidence>
<accession>A0A0C2W8Q3</accession>
<organism evidence="1 2">
    <name type="scientific">Amanita muscaria (strain Koide BX008)</name>
    <dbReference type="NCBI Taxonomy" id="946122"/>
    <lineage>
        <taxon>Eukaryota</taxon>
        <taxon>Fungi</taxon>
        <taxon>Dikarya</taxon>
        <taxon>Basidiomycota</taxon>
        <taxon>Agaricomycotina</taxon>
        <taxon>Agaricomycetes</taxon>
        <taxon>Agaricomycetidae</taxon>
        <taxon>Agaricales</taxon>
        <taxon>Pluteineae</taxon>
        <taxon>Amanitaceae</taxon>
        <taxon>Amanita</taxon>
    </lineage>
</organism>
<name>A0A0C2W8Q3_AMAMK</name>
<dbReference type="HOGENOM" id="CLU_2996077_0_0_1"/>
<keyword evidence="2" id="KW-1185">Reference proteome</keyword>
<proteinExistence type="predicted"/>
<sequence length="57" mass="6443">MQLNLKAFHGMSQQVTRSLVTTVDRGNRRRVGDYLSEGRTVFVSNEETVTDSLELIS</sequence>
<dbReference type="EMBL" id="KN818365">
    <property type="protein sequence ID" value="KIL57547.1"/>
    <property type="molecule type" value="Genomic_DNA"/>
</dbReference>